<dbReference type="VEuPathDB" id="FungiDB:CIHG_10308"/>
<evidence type="ECO:0000256" key="1">
    <source>
        <dbReference type="SAM" id="MobiDB-lite"/>
    </source>
</evidence>
<organism evidence="2 3">
    <name type="scientific">Coccidioides immitis H538.4</name>
    <dbReference type="NCBI Taxonomy" id="396776"/>
    <lineage>
        <taxon>Eukaryota</taxon>
        <taxon>Fungi</taxon>
        <taxon>Dikarya</taxon>
        <taxon>Ascomycota</taxon>
        <taxon>Pezizomycotina</taxon>
        <taxon>Eurotiomycetes</taxon>
        <taxon>Eurotiomycetidae</taxon>
        <taxon>Onygenales</taxon>
        <taxon>Onygenaceae</taxon>
        <taxon>Coccidioides</taxon>
    </lineage>
</organism>
<feature type="region of interest" description="Disordered" evidence="1">
    <location>
        <begin position="67"/>
        <end position="88"/>
    </location>
</feature>
<protein>
    <submittedName>
        <fullName evidence="2">Uncharacterized protein</fullName>
    </submittedName>
</protein>
<dbReference type="AlphaFoldDB" id="A0A0J8S4S1"/>
<dbReference type="Proteomes" id="UP000054563">
    <property type="component" value="Unassembled WGS sequence"/>
</dbReference>
<proteinExistence type="predicted"/>
<gene>
    <name evidence="2" type="ORF">CIHG_10308</name>
</gene>
<evidence type="ECO:0000313" key="2">
    <source>
        <dbReference type="EMBL" id="KMU92440.1"/>
    </source>
</evidence>
<accession>A0A0J8S4S1</accession>
<reference evidence="3" key="1">
    <citation type="journal article" date="2010" name="Genome Res.">
        <title>Population genomic sequencing of Coccidioides fungi reveals recent hybridization and transposon control.</title>
        <authorList>
            <person name="Neafsey D.E."/>
            <person name="Barker B.M."/>
            <person name="Sharpton T.J."/>
            <person name="Stajich J.E."/>
            <person name="Park D.J."/>
            <person name="Whiston E."/>
            <person name="Hung C.-Y."/>
            <person name="McMahan C."/>
            <person name="White J."/>
            <person name="Sykes S."/>
            <person name="Heiman D."/>
            <person name="Young S."/>
            <person name="Zeng Q."/>
            <person name="Abouelleil A."/>
            <person name="Aftuck L."/>
            <person name="Bessette D."/>
            <person name="Brown A."/>
            <person name="FitzGerald M."/>
            <person name="Lui A."/>
            <person name="Macdonald J.P."/>
            <person name="Priest M."/>
            <person name="Orbach M.J."/>
            <person name="Galgiani J.N."/>
            <person name="Kirkland T.N."/>
            <person name="Cole G.T."/>
            <person name="Birren B.W."/>
            <person name="Henn M.R."/>
            <person name="Taylor J.W."/>
            <person name="Rounsley S.D."/>
        </authorList>
    </citation>
    <scope>NUCLEOTIDE SEQUENCE [LARGE SCALE GENOMIC DNA]</scope>
    <source>
        <strain evidence="3">H538.4</strain>
    </source>
</reference>
<name>A0A0J8S4S1_COCIT</name>
<evidence type="ECO:0000313" key="3">
    <source>
        <dbReference type="Proteomes" id="UP000054563"/>
    </source>
</evidence>
<sequence>MKDGLTLKLPVTSEVNTCALHVHLIILLSELFLYVQQRVMFKTSDFSNIQYKLVELALRSKDKNVYQPELSKSSKDKDDENISNLDKYSTDDAMVANAQASDSEHEHLQKKFWHKQFYLLLFLYDLKSIMLELHQYFPLCY</sequence>
<dbReference type="EMBL" id="DS017079">
    <property type="protein sequence ID" value="KMU92440.1"/>
    <property type="molecule type" value="Genomic_DNA"/>
</dbReference>